<keyword evidence="7" id="KW-1185">Reference proteome</keyword>
<evidence type="ECO:0000313" key="7">
    <source>
        <dbReference type="Proteomes" id="UP000836841"/>
    </source>
</evidence>
<name>A0AAU9T520_THLAR</name>
<protein>
    <recommendedName>
        <fullName evidence="8">S-locus receptor kinase C-terminal domain-containing protein</fullName>
    </recommendedName>
</protein>
<evidence type="ECO:0000256" key="4">
    <source>
        <dbReference type="ARBA" id="ARBA00022777"/>
    </source>
</evidence>
<sequence>MLVWKLWVEGRAIEVSEEDLLEETCVVSEVWRCIHVALLCVQQKPEDRPNMASVVLMFRSDGSFPHPKQPESLMELYH</sequence>
<accession>A0AAU9T520</accession>
<evidence type="ECO:0000256" key="2">
    <source>
        <dbReference type="ARBA" id="ARBA00022679"/>
    </source>
</evidence>
<gene>
    <name evidence="6" type="ORF">TAV2_LOCUS25776</name>
</gene>
<dbReference type="GO" id="GO:0004674">
    <property type="term" value="F:protein serine/threonine kinase activity"/>
    <property type="evidence" value="ECO:0007669"/>
    <property type="project" value="UniProtKB-KW"/>
</dbReference>
<evidence type="ECO:0000256" key="5">
    <source>
        <dbReference type="ARBA" id="ARBA00022840"/>
    </source>
</evidence>
<dbReference type="AlphaFoldDB" id="A0AAU9T520"/>
<evidence type="ECO:0000313" key="6">
    <source>
        <dbReference type="EMBL" id="CAH2079996.1"/>
    </source>
</evidence>
<keyword evidence="4" id="KW-0418">Kinase</keyword>
<dbReference type="EMBL" id="OU466863">
    <property type="protein sequence ID" value="CAH2079996.1"/>
    <property type="molecule type" value="Genomic_DNA"/>
</dbReference>
<keyword evidence="1" id="KW-0723">Serine/threonine-protein kinase</keyword>
<dbReference type="PANTHER" id="PTHR27002">
    <property type="entry name" value="RECEPTOR-LIKE SERINE/THREONINE-PROTEIN KINASE SD1-8"/>
    <property type="match status" value="1"/>
</dbReference>
<dbReference type="Gene3D" id="1.10.510.10">
    <property type="entry name" value="Transferase(Phosphotransferase) domain 1"/>
    <property type="match status" value="1"/>
</dbReference>
<evidence type="ECO:0000256" key="3">
    <source>
        <dbReference type="ARBA" id="ARBA00022741"/>
    </source>
</evidence>
<dbReference type="GO" id="GO:0005886">
    <property type="term" value="C:plasma membrane"/>
    <property type="evidence" value="ECO:0007669"/>
    <property type="project" value="TreeGrafter"/>
</dbReference>
<keyword evidence="5" id="KW-0067">ATP-binding</keyword>
<dbReference type="Proteomes" id="UP000836841">
    <property type="component" value="Chromosome 7"/>
</dbReference>
<organism evidence="6 7">
    <name type="scientific">Thlaspi arvense</name>
    <name type="common">Field penny-cress</name>
    <dbReference type="NCBI Taxonomy" id="13288"/>
    <lineage>
        <taxon>Eukaryota</taxon>
        <taxon>Viridiplantae</taxon>
        <taxon>Streptophyta</taxon>
        <taxon>Embryophyta</taxon>
        <taxon>Tracheophyta</taxon>
        <taxon>Spermatophyta</taxon>
        <taxon>Magnoliopsida</taxon>
        <taxon>eudicotyledons</taxon>
        <taxon>Gunneridae</taxon>
        <taxon>Pentapetalae</taxon>
        <taxon>rosids</taxon>
        <taxon>malvids</taxon>
        <taxon>Brassicales</taxon>
        <taxon>Brassicaceae</taxon>
        <taxon>Thlaspideae</taxon>
        <taxon>Thlaspi</taxon>
    </lineage>
</organism>
<keyword evidence="2" id="KW-0808">Transferase</keyword>
<dbReference type="PANTHER" id="PTHR27002:SF1079">
    <property type="entry name" value="G-TYPE LECTIN S-RECEPTOR-LIKE SERINE_THREONINE-PROTEIN KINASE SD1-1"/>
    <property type="match status" value="1"/>
</dbReference>
<evidence type="ECO:0000256" key="1">
    <source>
        <dbReference type="ARBA" id="ARBA00022527"/>
    </source>
</evidence>
<evidence type="ECO:0008006" key="8">
    <source>
        <dbReference type="Google" id="ProtNLM"/>
    </source>
</evidence>
<reference evidence="6 7" key="1">
    <citation type="submission" date="2022-03" db="EMBL/GenBank/DDBJ databases">
        <authorList>
            <person name="Nunn A."/>
            <person name="Chopra R."/>
            <person name="Nunn A."/>
            <person name="Contreras Garrido A."/>
        </authorList>
    </citation>
    <scope>NUCLEOTIDE SEQUENCE [LARGE SCALE GENOMIC DNA]</scope>
</reference>
<dbReference type="GO" id="GO:0005524">
    <property type="term" value="F:ATP binding"/>
    <property type="evidence" value="ECO:0007669"/>
    <property type="project" value="UniProtKB-KW"/>
</dbReference>
<proteinExistence type="predicted"/>
<keyword evidence="3" id="KW-0547">Nucleotide-binding</keyword>